<gene>
    <name evidence="2" type="ORF">MNBD_NITROSPINAE04-342</name>
</gene>
<dbReference type="Gene3D" id="3.20.20.140">
    <property type="entry name" value="Metal-dependent hydrolases"/>
    <property type="match status" value="1"/>
</dbReference>
<sequence>MGIRIDNGEVVDPANKVNRRKISVHIKDGKIVGDAGADCHVIDATDCVVMAGGVDIHTHVAGPKVNFARLMLPEDHRYDHVSREEGYMRSGAGGVVATTFTTGYRYSEMGYTTIIEPAVPPLGARHAHEELVDIPQVDKAIFTLLGNSEIVFQYLENGEQNKLQEYIAWIIDTTKAYSVKIVNPGGANLWKYCDNLHNIDEKLKDFDITPRDIVTGVSDAMTALKMPHPLHLHCNNLGVQDSYKTVMATVDALEGRQIHLTHLQFNSYGSGGKRKFSSEAPRLADMVNANPNITIDVGQVLFGRTVTITADGPFEYHLHKMTGSKWYNGDVECEDGCGVVPYDYKRKSFVNCVQWAAGLELFLLVDDPWRVYLTTDHPNGGPFISYPYIIRMLMDKDFRKEQISKISAEAGTEIPLKVLEREYSLEEIAIITRAGTAKRLGLADKGHIGIGADADVTIYRKSDNYEEMFAKPAYVIKDGEIVVKDGKVVKQVFGKTFHVKPETGAADIQEDLEDFFRDYYTINIANYPVGLEYLPNAKLVECGK</sequence>
<dbReference type="InterPro" id="IPR012027">
    <property type="entry name" value="Formylmethanofuran_DH_asu"/>
</dbReference>
<dbReference type="PIRSF" id="PIRSF006453">
    <property type="entry name" value="FwdA"/>
    <property type="match status" value="1"/>
</dbReference>
<dbReference type="InterPro" id="IPR050378">
    <property type="entry name" value="Metallo-dep_Hydrolases_sf"/>
</dbReference>
<dbReference type="AlphaFoldDB" id="A0A3B1BLG1"/>
<organism evidence="2">
    <name type="scientific">hydrothermal vent metagenome</name>
    <dbReference type="NCBI Taxonomy" id="652676"/>
    <lineage>
        <taxon>unclassified sequences</taxon>
        <taxon>metagenomes</taxon>
        <taxon>ecological metagenomes</taxon>
    </lineage>
</organism>
<keyword evidence="2" id="KW-0560">Oxidoreductase</keyword>
<dbReference type="PANTHER" id="PTHR11647">
    <property type="entry name" value="HYDRANTOINASE/DIHYDROPYRIMIDINASE FAMILY MEMBER"/>
    <property type="match status" value="1"/>
</dbReference>
<dbReference type="NCBIfam" id="TIGR03121">
    <property type="entry name" value="one_C_dehyd_A"/>
    <property type="match status" value="1"/>
</dbReference>
<dbReference type="EC" id="1.2.99.5" evidence="2"/>
<dbReference type="SUPFAM" id="SSF51338">
    <property type="entry name" value="Composite domain of metallo-dependent hydrolases"/>
    <property type="match status" value="2"/>
</dbReference>
<dbReference type="InterPro" id="IPR032466">
    <property type="entry name" value="Metal_Hydrolase"/>
</dbReference>
<evidence type="ECO:0000259" key="1">
    <source>
        <dbReference type="Pfam" id="PF07969"/>
    </source>
</evidence>
<accession>A0A3B1BLG1</accession>
<dbReference type="GO" id="GO:0016491">
    <property type="term" value="F:oxidoreductase activity"/>
    <property type="evidence" value="ECO:0007669"/>
    <property type="project" value="UniProtKB-KW"/>
</dbReference>
<feature type="domain" description="Amidohydrolase 3" evidence="1">
    <location>
        <begin position="41"/>
        <end position="483"/>
    </location>
</feature>
<dbReference type="InterPro" id="IPR011059">
    <property type="entry name" value="Metal-dep_hydrolase_composite"/>
</dbReference>
<reference evidence="2" key="1">
    <citation type="submission" date="2018-06" db="EMBL/GenBank/DDBJ databases">
        <authorList>
            <person name="Zhirakovskaya E."/>
        </authorList>
    </citation>
    <scope>NUCLEOTIDE SEQUENCE</scope>
</reference>
<dbReference type="EMBL" id="UOGA01000146">
    <property type="protein sequence ID" value="VAX19146.1"/>
    <property type="molecule type" value="Genomic_DNA"/>
</dbReference>
<dbReference type="SUPFAM" id="SSF51556">
    <property type="entry name" value="Metallo-dependent hydrolases"/>
    <property type="match status" value="1"/>
</dbReference>
<protein>
    <submittedName>
        <fullName evidence="2">Formylmethanofuran dehydrogenase subunit A</fullName>
        <ecNumber evidence="2">1.2.99.5</ecNumber>
    </submittedName>
</protein>
<proteinExistence type="predicted"/>
<dbReference type="Gene3D" id="2.30.40.10">
    <property type="entry name" value="Urease, subunit C, domain 1"/>
    <property type="match status" value="2"/>
</dbReference>
<dbReference type="Pfam" id="PF07969">
    <property type="entry name" value="Amidohydro_3"/>
    <property type="match status" value="1"/>
</dbReference>
<dbReference type="InterPro" id="IPR013108">
    <property type="entry name" value="Amidohydro_3"/>
</dbReference>
<dbReference type="GO" id="GO:0016810">
    <property type="term" value="F:hydrolase activity, acting on carbon-nitrogen (but not peptide) bonds"/>
    <property type="evidence" value="ECO:0007669"/>
    <property type="project" value="InterPro"/>
</dbReference>
<dbReference type="PANTHER" id="PTHR11647:SF1">
    <property type="entry name" value="COLLAPSIN RESPONSE MEDIATOR PROTEIN"/>
    <property type="match status" value="1"/>
</dbReference>
<evidence type="ECO:0000313" key="2">
    <source>
        <dbReference type="EMBL" id="VAX19146.1"/>
    </source>
</evidence>
<name>A0A3B1BLG1_9ZZZZ</name>